<dbReference type="EMBL" id="LT670844">
    <property type="protein sequence ID" value="SHK07538.1"/>
    <property type="molecule type" value="Genomic_DNA"/>
</dbReference>
<evidence type="ECO:0000256" key="1">
    <source>
        <dbReference type="ARBA" id="ARBA00022737"/>
    </source>
</evidence>
<dbReference type="PROSITE" id="PS50005">
    <property type="entry name" value="TPR"/>
    <property type="match status" value="2"/>
</dbReference>
<evidence type="ECO:0000256" key="3">
    <source>
        <dbReference type="PROSITE-ProRule" id="PRU00339"/>
    </source>
</evidence>
<feature type="signal peptide" evidence="4">
    <location>
        <begin position="1"/>
        <end position="27"/>
    </location>
</feature>
<feature type="repeat" description="TPR" evidence="3">
    <location>
        <begin position="134"/>
        <end position="167"/>
    </location>
</feature>
<dbReference type="OrthoDB" id="9814069at2"/>
<keyword evidence="1" id="KW-0677">Repeat</keyword>
<dbReference type="SUPFAM" id="SSF48452">
    <property type="entry name" value="TPR-like"/>
    <property type="match status" value="1"/>
</dbReference>
<dbReference type="InterPro" id="IPR011990">
    <property type="entry name" value="TPR-like_helical_dom_sf"/>
</dbReference>
<proteinExistence type="predicted"/>
<keyword evidence="2 3" id="KW-0802">TPR repeat</keyword>
<dbReference type="PANTHER" id="PTHR44858">
    <property type="entry name" value="TETRATRICOPEPTIDE REPEAT PROTEIN 6"/>
    <property type="match status" value="1"/>
</dbReference>
<dbReference type="Pfam" id="PF00515">
    <property type="entry name" value="TPR_1"/>
    <property type="match status" value="1"/>
</dbReference>
<evidence type="ECO:0000256" key="4">
    <source>
        <dbReference type="SAM" id="SignalP"/>
    </source>
</evidence>
<evidence type="ECO:0000313" key="6">
    <source>
        <dbReference type="Proteomes" id="UP000189935"/>
    </source>
</evidence>
<name>A0A1M6PHW9_9BRAD</name>
<reference evidence="5 6" key="1">
    <citation type="submission" date="2016-11" db="EMBL/GenBank/DDBJ databases">
        <authorList>
            <person name="Jaros S."/>
            <person name="Januszkiewicz K."/>
            <person name="Wedrychowicz H."/>
        </authorList>
    </citation>
    <scope>NUCLEOTIDE SEQUENCE [LARGE SCALE GENOMIC DNA]</scope>
    <source>
        <strain evidence="5 6">GAS499</strain>
    </source>
</reference>
<dbReference type="Pfam" id="PF13414">
    <property type="entry name" value="TPR_11"/>
    <property type="match status" value="1"/>
</dbReference>
<protein>
    <submittedName>
        <fullName evidence="5">Tetratricopeptide repeat-containing protein</fullName>
    </submittedName>
</protein>
<feature type="chain" id="PRO_5012319411" evidence="4">
    <location>
        <begin position="28"/>
        <end position="210"/>
    </location>
</feature>
<dbReference type="AlphaFoldDB" id="A0A1M6PHW9"/>
<feature type="repeat" description="TPR" evidence="3">
    <location>
        <begin position="66"/>
        <end position="99"/>
    </location>
</feature>
<dbReference type="PROSITE" id="PS50293">
    <property type="entry name" value="TPR_REGION"/>
    <property type="match status" value="2"/>
</dbReference>
<accession>A0A1M6PHW9</accession>
<keyword evidence="4" id="KW-0732">Signal</keyword>
<dbReference type="SMART" id="SM00028">
    <property type="entry name" value="TPR"/>
    <property type="match status" value="3"/>
</dbReference>
<organism evidence="5 6">
    <name type="scientific">Bradyrhizobium lablabi</name>
    <dbReference type="NCBI Taxonomy" id="722472"/>
    <lineage>
        <taxon>Bacteria</taxon>
        <taxon>Pseudomonadati</taxon>
        <taxon>Pseudomonadota</taxon>
        <taxon>Alphaproteobacteria</taxon>
        <taxon>Hyphomicrobiales</taxon>
        <taxon>Nitrobacteraceae</taxon>
        <taxon>Bradyrhizobium</taxon>
    </lineage>
</organism>
<dbReference type="Gene3D" id="1.25.40.10">
    <property type="entry name" value="Tetratricopeptide repeat domain"/>
    <property type="match status" value="1"/>
</dbReference>
<dbReference type="InterPro" id="IPR050498">
    <property type="entry name" value="Ycf3"/>
</dbReference>
<dbReference type="PANTHER" id="PTHR44858:SF1">
    <property type="entry name" value="UDP-N-ACETYLGLUCOSAMINE--PEPTIDE N-ACETYLGLUCOSAMINYLTRANSFERASE SPINDLY-RELATED"/>
    <property type="match status" value="1"/>
</dbReference>
<dbReference type="InterPro" id="IPR019734">
    <property type="entry name" value="TPR_rpt"/>
</dbReference>
<dbReference type="RefSeq" id="WP_079538279.1">
    <property type="nucleotide sequence ID" value="NZ_LT670844.1"/>
</dbReference>
<evidence type="ECO:0000313" key="5">
    <source>
        <dbReference type="EMBL" id="SHK07538.1"/>
    </source>
</evidence>
<evidence type="ECO:0000256" key="2">
    <source>
        <dbReference type="ARBA" id="ARBA00022803"/>
    </source>
</evidence>
<dbReference type="Proteomes" id="UP000189935">
    <property type="component" value="Chromosome I"/>
</dbReference>
<gene>
    <name evidence="5" type="ORF">SAMN05444159_2348</name>
</gene>
<sequence length="210" mass="23157">MRFRKCLLPALLLTAALASLVPTVAVAQLNQERNWCAGKAGVTPELRIDSCTAVLQAGPQSSKQLAFTYRERGLAYFSRRDYERAIQDYDQAINLDSRYSDAFDNRCWTRMITDKLDDALKDCKESLRLRPGSAPTLNSLGFVYLKQGKLDDAIATYNAALQINPKSAYSLYGRGMAKLRKGDAAAGKADIAASKAIKDLTEEMNGYGVK</sequence>